<proteinExistence type="inferred from homology"/>
<reference evidence="11 12" key="1">
    <citation type="submission" date="2017-06" db="EMBL/GenBank/DDBJ databases">
        <authorList>
            <person name="Kim H.J."/>
            <person name="Triplett B.A."/>
        </authorList>
    </citation>
    <scope>NUCLEOTIDE SEQUENCE [LARGE SCALE GENOMIC DNA]</scope>
    <source>
        <strain evidence="11 12">DSM 14713</strain>
    </source>
</reference>
<evidence type="ECO:0000313" key="11">
    <source>
        <dbReference type="EMBL" id="ATB33397.1"/>
    </source>
</evidence>
<dbReference type="Proteomes" id="UP000217289">
    <property type="component" value="Chromosome"/>
</dbReference>
<dbReference type="GO" id="GO:0034204">
    <property type="term" value="P:lipid translocation"/>
    <property type="evidence" value="ECO:0007669"/>
    <property type="project" value="TreeGrafter"/>
</dbReference>
<dbReference type="CDD" id="cd13123">
    <property type="entry name" value="MATE_MurJ_like"/>
    <property type="match status" value="1"/>
</dbReference>
<gene>
    <name evidence="10" type="primary">murJ</name>
    <name evidence="11" type="ORF">MEBOL_006889</name>
</gene>
<evidence type="ECO:0000256" key="4">
    <source>
        <dbReference type="ARBA" id="ARBA00022960"/>
    </source>
</evidence>
<feature type="transmembrane region" description="Helical" evidence="10">
    <location>
        <begin position="414"/>
        <end position="436"/>
    </location>
</feature>
<keyword evidence="5 10" id="KW-0573">Peptidoglycan synthesis</keyword>
<feature type="transmembrane region" description="Helical" evidence="10">
    <location>
        <begin position="473"/>
        <end position="495"/>
    </location>
</feature>
<dbReference type="PRINTS" id="PR01806">
    <property type="entry name" value="VIRFACTRMVIN"/>
</dbReference>
<evidence type="ECO:0000256" key="2">
    <source>
        <dbReference type="ARBA" id="ARBA00022475"/>
    </source>
</evidence>
<keyword evidence="3 10" id="KW-0812">Transmembrane</keyword>
<dbReference type="PANTHER" id="PTHR47019:SF1">
    <property type="entry name" value="LIPID II FLIPPASE MURJ"/>
    <property type="match status" value="1"/>
</dbReference>
<dbReference type="InterPro" id="IPR051050">
    <property type="entry name" value="Lipid_II_flippase_MurJ/MviN"/>
</dbReference>
<dbReference type="Pfam" id="PF03023">
    <property type="entry name" value="MurJ"/>
    <property type="match status" value="1"/>
</dbReference>
<evidence type="ECO:0000256" key="1">
    <source>
        <dbReference type="ARBA" id="ARBA00004651"/>
    </source>
</evidence>
<evidence type="ECO:0000256" key="5">
    <source>
        <dbReference type="ARBA" id="ARBA00022984"/>
    </source>
</evidence>
<organism evidence="11 12">
    <name type="scientific">Melittangium boletus DSM 14713</name>
    <dbReference type="NCBI Taxonomy" id="1294270"/>
    <lineage>
        <taxon>Bacteria</taxon>
        <taxon>Pseudomonadati</taxon>
        <taxon>Myxococcota</taxon>
        <taxon>Myxococcia</taxon>
        <taxon>Myxococcales</taxon>
        <taxon>Cystobacterineae</taxon>
        <taxon>Archangiaceae</taxon>
        <taxon>Melittangium</taxon>
    </lineage>
</organism>
<dbReference type="PANTHER" id="PTHR47019">
    <property type="entry name" value="LIPID II FLIPPASE MURJ"/>
    <property type="match status" value="1"/>
</dbReference>
<keyword evidence="12" id="KW-1185">Reference proteome</keyword>
<feature type="transmembrane region" description="Helical" evidence="10">
    <location>
        <begin position="113"/>
        <end position="133"/>
    </location>
</feature>
<feature type="transmembrane region" description="Helical" evidence="10">
    <location>
        <begin position="566"/>
        <end position="588"/>
    </location>
</feature>
<comment type="similarity">
    <text evidence="9 10">Belongs to the MurJ/MviN family.</text>
</comment>
<comment type="pathway">
    <text evidence="10">Cell wall biogenesis; peptidoglycan biosynthesis.</text>
</comment>
<keyword evidence="6 10" id="KW-1133">Transmembrane helix</keyword>
<keyword evidence="2 10" id="KW-1003">Cell membrane</keyword>
<dbReference type="HAMAP" id="MF_02078">
    <property type="entry name" value="MurJ_MviN"/>
    <property type="match status" value="1"/>
</dbReference>
<feature type="transmembrane region" description="Helical" evidence="10">
    <location>
        <begin position="218"/>
        <end position="240"/>
    </location>
</feature>
<evidence type="ECO:0000256" key="7">
    <source>
        <dbReference type="ARBA" id="ARBA00023136"/>
    </source>
</evidence>
<dbReference type="InterPro" id="IPR004268">
    <property type="entry name" value="MurJ"/>
</dbReference>
<accession>A0A250IQE5</accession>
<feature type="transmembrane region" description="Helical" evidence="10">
    <location>
        <begin position="190"/>
        <end position="211"/>
    </location>
</feature>
<evidence type="ECO:0000313" key="12">
    <source>
        <dbReference type="Proteomes" id="UP000217289"/>
    </source>
</evidence>
<feature type="transmembrane region" description="Helical" evidence="10">
    <location>
        <begin position="379"/>
        <end position="402"/>
    </location>
</feature>
<evidence type="ECO:0000256" key="6">
    <source>
        <dbReference type="ARBA" id="ARBA00022989"/>
    </source>
</evidence>
<keyword evidence="10" id="KW-0813">Transport</keyword>
<keyword evidence="10" id="KW-0961">Cell wall biogenesis/degradation</keyword>
<dbReference type="GO" id="GO:0071555">
    <property type="term" value="P:cell wall organization"/>
    <property type="evidence" value="ECO:0007669"/>
    <property type="project" value="UniProtKB-KW"/>
</dbReference>
<evidence type="ECO:0000256" key="9">
    <source>
        <dbReference type="ARBA" id="ARBA00061532"/>
    </source>
</evidence>
<dbReference type="UniPathway" id="UPA00219"/>
<feature type="transmembrane region" description="Helical" evidence="10">
    <location>
        <begin position="516"/>
        <end position="534"/>
    </location>
</feature>
<name>A0A250IQE5_9BACT</name>
<comment type="caution">
    <text evidence="10">Lacks conserved residue(s) required for the propagation of feature annotation.</text>
</comment>
<dbReference type="KEGG" id="mbd:MEBOL_006889"/>
<dbReference type="GO" id="GO:0009252">
    <property type="term" value="P:peptidoglycan biosynthetic process"/>
    <property type="evidence" value="ECO:0007669"/>
    <property type="project" value="UniProtKB-UniRule"/>
</dbReference>
<feature type="transmembrane region" description="Helical" evidence="10">
    <location>
        <begin position="252"/>
        <end position="272"/>
    </location>
</feature>
<keyword evidence="4 10" id="KW-0133">Cell shape</keyword>
<dbReference type="NCBIfam" id="TIGR01695">
    <property type="entry name" value="murJ_mviN"/>
    <property type="match status" value="1"/>
</dbReference>
<keyword evidence="7 10" id="KW-0472">Membrane</keyword>
<evidence type="ECO:0000256" key="8">
    <source>
        <dbReference type="ARBA" id="ARBA00060041"/>
    </source>
</evidence>
<evidence type="ECO:0000256" key="10">
    <source>
        <dbReference type="HAMAP-Rule" id="MF_02078"/>
    </source>
</evidence>
<sequence>MGALTIAARWGERQGKPGADGTSGFKGVKRPTYSAALLTVPAPRPDALPTPAPPHRVPSGASVKGGSGALFVAAGILASKLVGLVRERAFAHYLGNGVAAAVFKAALRIPNFLQNLFGEGVLSGSFIPVYAGLLGKGDEKEADRVAGAVFGLLALATGLMVALGMLATPFFVDTIAPGFEGEARRMAIRLVRILFPGTGLLVMSAWCLGVLNSHRKFFLSYLAPVVWNLAIIATLVGAGLRGMAEEPLAVVVAYGVVAGCALQFLVQVPSVLRVLGHFRPRLSTASESVRQVLRSFGAVVLGRGVVQISAYVDTSYASLVATRALSTLTYAQTIYLIPVSLFGMAISAAELPEMSRAAGAGEEVAHKLRTRLEAGARRIAFFVVPSSAALLFIGDVVAGALLQTGRFTAADTRYLWYVLMGASVGLVASALGRLYASTFYALKDTRTPLRFAALRVVLDATLAWFLALKLPGLLGLPAHLGTAFLPLSGGLMAWFESQMLRRTLAGKIGGVRLPEGMGKLWVAAGLAGLLGLGIKMGLTRLLGPAPQVLAEWGGGILSPPDLHPALVFPAVVLPFGALYFALTAAWGVPEAKSVLQKVFRRLRPR</sequence>
<evidence type="ECO:0000256" key="3">
    <source>
        <dbReference type="ARBA" id="ARBA00022692"/>
    </source>
</evidence>
<dbReference type="GO" id="GO:0015648">
    <property type="term" value="F:lipid-linked peptidoglycan transporter activity"/>
    <property type="evidence" value="ECO:0007669"/>
    <property type="project" value="UniProtKB-UniRule"/>
</dbReference>
<comment type="function">
    <text evidence="8 10">Involved in peptidoglycan biosynthesis. Transports lipid-linked peptidoglycan precursors from the inner to the outer leaflet of the cytoplasmic membrane.</text>
</comment>
<dbReference type="GO" id="GO:0005886">
    <property type="term" value="C:plasma membrane"/>
    <property type="evidence" value="ECO:0007669"/>
    <property type="project" value="UniProtKB-SubCell"/>
</dbReference>
<comment type="subcellular location">
    <subcellularLocation>
        <location evidence="1 10">Cell membrane</location>
        <topology evidence="1 10">Multi-pass membrane protein</topology>
    </subcellularLocation>
</comment>
<protein>
    <recommendedName>
        <fullName evidence="10">Probable lipid II flippase MurJ</fullName>
    </recommendedName>
</protein>
<dbReference type="EMBL" id="CP022163">
    <property type="protein sequence ID" value="ATB33397.1"/>
    <property type="molecule type" value="Genomic_DNA"/>
</dbReference>
<dbReference type="GO" id="GO:0008360">
    <property type="term" value="P:regulation of cell shape"/>
    <property type="evidence" value="ECO:0007669"/>
    <property type="project" value="UniProtKB-KW"/>
</dbReference>
<dbReference type="AlphaFoldDB" id="A0A250IQE5"/>
<feature type="transmembrane region" description="Helical" evidence="10">
    <location>
        <begin position="145"/>
        <end position="170"/>
    </location>
</feature>
<feature type="transmembrane region" description="Helical" evidence="10">
    <location>
        <begin position="448"/>
        <end position="467"/>
    </location>
</feature>